<accession>N9LCE8</accession>
<dbReference type="Proteomes" id="UP000013261">
    <property type="component" value="Unassembled WGS sequence"/>
</dbReference>
<dbReference type="PATRIC" id="fig|1217703.3.peg.810"/>
<evidence type="ECO:0000313" key="2">
    <source>
        <dbReference type="EMBL" id="ENW93933.1"/>
    </source>
</evidence>
<keyword evidence="3" id="KW-1185">Reference proteome</keyword>
<evidence type="ECO:0000256" key="1">
    <source>
        <dbReference type="SAM" id="MobiDB-lite"/>
    </source>
</evidence>
<reference evidence="2 3" key="1">
    <citation type="submission" date="2013-02" db="EMBL/GenBank/DDBJ databases">
        <title>The Genome Sequence of Acinetobacter sp. ANC 4105.</title>
        <authorList>
            <consortium name="The Broad Institute Genome Sequencing Platform"/>
            <consortium name="The Broad Institute Genome Sequencing Center for Infectious Disease"/>
            <person name="Cerqueira G."/>
            <person name="Feldgarden M."/>
            <person name="Courvalin P."/>
            <person name="Perichon B."/>
            <person name="Grillot-Courvalin C."/>
            <person name="Clermont D."/>
            <person name="Rocha E."/>
            <person name="Yoon E.-J."/>
            <person name="Nemec A."/>
            <person name="Walker B."/>
            <person name="Young S.K."/>
            <person name="Zeng Q."/>
            <person name="Gargeya S."/>
            <person name="Fitzgerald M."/>
            <person name="Haas B."/>
            <person name="Abouelleil A."/>
            <person name="Alvarado L."/>
            <person name="Arachchi H.M."/>
            <person name="Berlin A.M."/>
            <person name="Chapman S.B."/>
            <person name="Dewar J."/>
            <person name="Goldberg J."/>
            <person name="Griggs A."/>
            <person name="Gujja S."/>
            <person name="Hansen M."/>
            <person name="Howarth C."/>
            <person name="Imamovic A."/>
            <person name="Larimer J."/>
            <person name="McCowan C."/>
            <person name="Murphy C."/>
            <person name="Neiman D."/>
            <person name="Pearson M."/>
            <person name="Priest M."/>
            <person name="Roberts A."/>
            <person name="Saif S."/>
            <person name="Shea T."/>
            <person name="Sisk P."/>
            <person name="Sykes S."/>
            <person name="Wortman J."/>
            <person name="Nusbaum C."/>
            <person name="Birren B."/>
        </authorList>
    </citation>
    <scope>NUCLEOTIDE SEQUENCE [LARGE SCALE GENOMIC DNA]</scope>
    <source>
        <strain evidence="2 3">ANC 4105</strain>
    </source>
</reference>
<sequence>MQFRLFLQHFSVGVLLSLGLSACDSHHPEPVKQQPQTQPSRETSEVLADEQEEQLASDTQGVSLTQVAGQATLPHPATHKLELSQPSEADMIYVGRYHARIPCTDAFAGCVNNEKEAEYILNLLGDGSVYWTNTSFSRLGSDPSRNTAKIEQTCKQVQWRAHKELNEIMIRCDAADVNLYYKINKNKDLVMNLDKIWNGDNGHNRKFFKEYPFPEQAYVFKKVE</sequence>
<dbReference type="RefSeq" id="WP_005185368.1">
    <property type="nucleotide sequence ID" value="NZ_CP041970.1"/>
</dbReference>
<protein>
    <submittedName>
        <fullName evidence="2">Uncharacterized protein</fullName>
    </submittedName>
</protein>
<dbReference type="EMBL" id="APRL01000010">
    <property type="protein sequence ID" value="ENW93933.1"/>
    <property type="molecule type" value="Genomic_DNA"/>
</dbReference>
<feature type="region of interest" description="Disordered" evidence="1">
    <location>
        <begin position="26"/>
        <end position="46"/>
    </location>
</feature>
<evidence type="ECO:0000313" key="3">
    <source>
        <dbReference type="Proteomes" id="UP000013261"/>
    </source>
</evidence>
<dbReference type="PROSITE" id="PS51257">
    <property type="entry name" value="PROKAR_LIPOPROTEIN"/>
    <property type="match status" value="1"/>
</dbReference>
<dbReference type="HOGENOM" id="CLU_107028_0_0_6"/>
<dbReference type="GeneID" id="300096736"/>
<comment type="caution">
    <text evidence="2">The sequence shown here is derived from an EMBL/GenBank/DDBJ whole genome shotgun (WGS) entry which is preliminary data.</text>
</comment>
<organism evidence="2 3">
    <name type="scientific">Acinetobacter dispersus</name>
    <dbReference type="NCBI Taxonomy" id="70348"/>
    <lineage>
        <taxon>Bacteria</taxon>
        <taxon>Pseudomonadati</taxon>
        <taxon>Pseudomonadota</taxon>
        <taxon>Gammaproteobacteria</taxon>
        <taxon>Moraxellales</taxon>
        <taxon>Moraxellaceae</taxon>
        <taxon>Acinetobacter</taxon>
    </lineage>
</organism>
<dbReference type="eggNOG" id="ENOG503296X">
    <property type="taxonomic scope" value="Bacteria"/>
</dbReference>
<proteinExistence type="predicted"/>
<gene>
    <name evidence="2" type="ORF">F904_00841</name>
</gene>
<name>N9LCE8_9GAMM</name>
<dbReference type="OrthoDB" id="6717149at2"/>
<accession>A0A6P1LQG9</accession>
<dbReference type="AlphaFoldDB" id="N9LCE8"/>